<organism evidence="4 5">
    <name type="scientific">Candidatus Gottesmanbacteria bacterium RIFCSPLOWO2_01_FULL_49_10</name>
    <dbReference type="NCBI Taxonomy" id="1798396"/>
    <lineage>
        <taxon>Bacteria</taxon>
        <taxon>Candidatus Gottesmaniibacteriota</taxon>
    </lineage>
</organism>
<protein>
    <recommendedName>
        <fullName evidence="2">Phosphoesterase</fullName>
        <ecNumber evidence="2">3.1.4.-</ecNumber>
    </recommendedName>
</protein>
<dbReference type="EMBL" id="MFJZ01000009">
    <property type="protein sequence ID" value="OGG30692.1"/>
    <property type="molecule type" value="Genomic_DNA"/>
</dbReference>
<keyword evidence="2" id="KW-0479">Metal-binding</keyword>
<name>A0A1F6B1T6_9BACT</name>
<dbReference type="PANTHER" id="PTHR43165:SF1">
    <property type="entry name" value="PHOSPHODIESTERASE MJ0936"/>
    <property type="match status" value="1"/>
</dbReference>
<sequence length="170" mass="19271">MKIGVLSDTHDQWEKIHKAVKIFNDQRVQLVIHCGDWVSPFTLAFYKDLRAPMKGVFGNNDGDRFNHLKYVERLGLNIQFEERTLKIHIAGRKIFVYHGDYGDVTDALVTCGRYDAVFHGHTHQKINKTFGKTLSLNPGTLMPVTDEKIRGASIAVYETKTNTAALHSLS</sequence>
<dbReference type="GO" id="GO:0016787">
    <property type="term" value="F:hydrolase activity"/>
    <property type="evidence" value="ECO:0007669"/>
    <property type="project" value="UniProtKB-UniRule"/>
</dbReference>
<comment type="similarity">
    <text evidence="1 2">Belongs to the metallophosphoesterase superfamily. YfcE family.</text>
</comment>
<dbReference type="InterPro" id="IPR041802">
    <property type="entry name" value="MPP_YfcE"/>
</dbReference>
<evidence type="ECO:0000256" key="1">
    <source>
        <dbReference type="ARBA" id="ARBA00008950"/>
    </source>
</evidence>
<dbReference type="NCBIfam" id="TIGR00040">
    <property type="entry name" value="yfcE"/>
    <property type="match status" value="1"/>
</dbReference>
<dbReference type="EC" id="3.1.4.-" evidence="2"/>
<evidence type="ECO:0000313" key="5">
    <source>
        <dbReference type="Proteomes" id="UP000176409"/>
    </source>
</evidence>
<dbReference type="InterPro" id="IPR053193">
    <property type="entry name" value="MetalloPDE_YfcE-like"/>
</dbReference>
<dbReference type="InterPro" id="IPR029052">
    <property type="entry name" value="Metallo-depent_PP-like"/>
</dbReference>
<evidence type="ECO:0000259" key="3">
    <source>
        <dbReference type="Pfam" id="PF12850"/>
    </source>
</evidence>
<accession>A0A1F6B1T6</accession>
<comment type="caution">
    <text evidence="4">The sequence shown here is derived from an EMBL/GenBank/DDBJ whole genome shotgun (WGS) entry which is preliminary data.</text>
</comment>
<comment type="cofactor">
    <cofactor evidence="2">
        <name>a divalent metal cation</name>
        <dbReference type="ChEBI" id="CHEBI:60240"/>
    </cofactor>
</comment>
<dbReference type="GO" id="GO:0046872">
    <property type="term" value="F:metal ion binding"/>
    <property type="evidence" value="ECO:0007669"/>
    <property type="project" value="UniProtKB-KW"/>
</dbReference>
<dbReference type="InterPro" id="IPR024654">
    <property type="entry name" value="Calcineurin-like_PHP_lpxH"/>
</dbReference>
<dbReference type="InterPro" id="IPR000979">
    <property type="entry name" value="Phosphodiesterase_MJ0936/Vps29"/>
</dbReference>
<dbReference type="Gene3D" id="3.60.21.10">
    <property type="match status" value="1"/>
</dbReference>
<dbReference type="STRING" id="1798396.A2973_01495"/>
<dbReference type="AlphaFoldDB" id="A0A1F6B1T6"/>
<dbReference type="PANTHER" id="PTHR43165">
    <property type="entry name" value="METALLOPHOSPHOESTERASE"/>
    <property type="match status" value="1"/>
</dbReference>
<dbReference type="Proteomes" id="UP000176409">
    <property type="component" value="Unassembled WGS sequence"/>
</dbReference>
<feature type="domain" description="Calcineurin-like phosphoesterase" evidence="3">
    <location>
        <begin position="1"/>
        <end position="161"/>
    </location>
</feature>
<reference evidence="4 5" key="1">
    <citation type="journal article" date="2016" name="Nat. Commun.">
        <title>Thousands of microbial genomes shed light on interconnected biogeochemical processes in an aquifer system.</title>
        <authorList>
            <person name="Anantharaman K."/>
            <person name="Brown C.T."/>
            <person name="Hug L.A."/>
            <person name="Sharon I."/>
            <person name="Castelle C.J."/>
            <person name="Probst A.J."/>
            <person name="Thomas B.C."/>
            <person name="Singh A."/>
            <person name="Wilkins M.J."/>
            <person name="Karaoz U."/>
            <person name="Brodie E.L."/>
            <person name="Williams K.H."/>
            <person name="Hubbard S.S."/>
            <person name="Banfield J.F."/>
        </authorList>
    </citation>
    <scope>NUCLEOTIDE SEQUENCE [LARGE SCALE GENOMIC DNA]</scope>
</reference>
<dbReference type="Pfam" id="PF12850">
    <property type="entry name" value="Metallophos_2"/>
    <property type="match status" value="1"/>
</dbReference>
<evidence type="ECO:0000256" key="2">
    <source>
        <dbReference type="RuleBase" id="RU362039"/>
    </source>
</evidence>
<dbReference type="CDD" id="cd00841">
    <property type="entry name" value="MPP_YfcE"/>
    <property type="match status" value="1"/>
</dbReference>
<evidence type="ECO:0000313" key="4">
    <source>
        <dbReference type="EMBL" id="OGG30692.1"/>
    </source>
</evidence>
<gene>
    <name evidence="4" type="ORF">A2973_01495</name>
</gene>
<proteinExistence type="inferred from homology"/>
<dbReference type="SUPFAM" id="SSF56300">
    <property type="entry name" value="Metallo-dependent phosphatases"/>
    <property type="match status" value="1"/>
</dbReference>